<evidence type="ECO:0000313" key="3">
    <source>
        <dbReference type="EMBL" id="DAC74647.1"/>
    </source>
</evidence>
<organism evidence="3">
    <name type="scientific">Elizabethkingia anophelis</name>
    <dbReference type="NCBI Taxonomy" id="1117645"/>
    <lineage>
        <taxon>Bacteria</taxon>
        <taxon>Pseudomonadati</taxon>
        <taxon>Bacteroidota</taxon>
        <taxon>Flavobacteriia</taxon>
        <taxon>Flavobacteriales</taxon>
        <taxon>Weeksellaceae</taxon>
        <taxon>Elizabethkingia</taxon>
    </lineage>
</organism>
<reference evidence="3" key="5">
    <citation type="journal article" date="2017" name="Genome Announc.">
        <title>Complete Circularized Genome Sequences of Four Strains of Elizabethkingia anophelis, Including Two Novel Strains Isolated from Wild-Caught Anopheles sinensis.</title>
        <authorList>
            <person name="Pei D."/>
            <person name="Nicholson A.C."/>
            <person name="Jiang J."/>
            <person name="Chen H."/>
            <person name="Whitney A.M."/>
            <person name="Villarma A."/>
            <person name="Bell M."/>
            <person name="Humrighouse B."/>
            <person name="Rowe L.A."/>
            <person name="Sheth M."/>
            <person name="Batra D."/>
            <person name="Juieng P."/>
            <person name="Loparev V.N."/>
            <person name="McQuiston J.R."/>
            <person name="Lan Y."/>
            <person name="Ma Y."/>
            <person name="Xu J."/>
        </authorList>
    </citation>
    <scope>NUCLEOTIDE SEQUENCE</scope>
</reference>
<dbReference type="CDD" id="cd05400">
    <property type="entry name" value="NT_2-5OAS_ClassI-CCAase"/>
    <property type="match status" value="1"/>
</dbReference>
<dbReference type="GO" id="GO:0016779">
    <property type="term" value="F:nucleotidyltransferase activity"/>
    <property type="evidence" value="ECO:0007669"/>
    <property type="project" value="InterPro"/>
</dbReference>
<evidence type="ECO:0000256" key="1">
    <source>
        <dbReference type="ARBA" id="ARBA00023118"/>
    </source>
</evidence>
<dbReference type="InterPro" id="IPR043519">
    <property type="entry name" value="NT_sf"/>
</dbReference>
<reference evidence="3" key="6">
    <citation type="journal article" date="2017" name="Nat. Commun.">
        <title>Evolutionary dynamics and genomic features of the Elizabethkingia anophelis 2015 to 2016 Wisconsin outbreak strain.</title>
        <authorList>
            <person name="Perrin A."/>
            <person name="Larsonneur E."/>
            <person name="Nicholson A.C."/>
            <person name="Edwards D.J."/>
            <person name="Gundlach K.M."/>
            <person name="Whitney A.M."/>
            <person name="Gulvik C.A."/>
            <person name="Bell M.E."/>
            <person name="Rendueles O."/>
            <person name="Cury J."/>
            <person name="Hugon P."/>
            <person name="Clermont D."/>
            <person name="Enouf V."/>
            <person name="Loparev V."/>
            <person name="Juieng P."/>
            <person name="Monson T."/>
            <person name="Warshauer D."/>
            <person name="Elbadawi L.I."/>
            <person name="Walters M.S."/>
            <person name="Crist M.B."/>
            <person name="Noble-Wang J."/>
            <person name="Borlaug G."/>
            <person name="Rocha E.P.C."/>
            <person name="Criscuolo A."/>
            <person name="Touchon M."/>
            <person name="Davis J.P."/>
            <person name="Holt K.E."/>
            <person name="McQuiston J.R."/>
            <person name="Brisse S."/>
        </authorList>
    </citation>
    <scope>NUCLEOTIDE SEQUENCE</scope>
</reference>
<dbReference type="SUPFAM" id="SSF81301">
    <property type="entry name" value="Nucleotidyltransferase"/>
    <property type="match status" value="1"/>
</dbReference>
<accession>A0A455ZCT5</accession>
<reference evidence="3" key="4">
    <citation type="journal article" date="2016" name="Sci. Rep.">
        <title>Genomic epidemiology and global diversity of the emerging bacterial pathogen Elizabethkingia anophelis.</title>
        <authorList>
            <person name="Breurec S."/>
            <person name="Criscuolo A."/>
            <person name="Diancourt L."/>
            <person name="Rendueles O."/>
            <person name="Vandenbogaert M."/>
            <person name="Passet V."/>
            <person name="Caro V."/>
            <person name="Rocha E.P."/>
            <person name="Touchon M."/>
            <person name="Brisse S."/>
        </authorList>
    </citation>
    <scope>NUCLEOTIDE SEQUENCE</scope>
</reference>
<dbReference type="GO" id="GO:0051607">
    <property type="term" value="P:defense response to virus"/>
    <property type="evidence" value="ECO:0007669"/>
    <property type="project" value="UniProtKB-KW"/>
</dbReference>
<name>A0A455ZCT5_9FLAO</name>
<dbReference type="Pfam" id="PF18134">
    <property type="entry name" value="AGS_C"/>
    <property type="match status" value="1"/>
</dbReference>
<proteinExistence type="predicted"/>
<protein>
    <recommendedName>
        <fullName evidence="2">Adenylyl/Guanylyl and SMODS C-terminal sensor domain-containing protein</fullName>
    </recommendedName>
</protein>
<reference evidence="3" key="7">
    <citation type="journal article" date="2017" name="Sci. Rep.">
        <title>Genomic features, phylogenetic relationships, and comparative genomics of Elizabethkingia anophelis strain EM361-97 isolated in Taiwan.</title>
        <authorList>
            <person name="Lin J.N."/>
            <person name="Lai C.H."/>
            <person name="Yang C.H."/>
            <person name="Huang Y.H."/>
            <person name="Lin H.H."/>
        </authorList>
    </citation>
    <scope>NUCLEOTIDE SEQUENCE</scope>
</reference>
<keyword evidence="1" id="KW-0051">Antiviral defense</keyword>
<reference evidence="3" key="2">
    <citation type="journal article" date="2014" name="PLoS ONE">
        <title>Insights from the genome annotation of Elizabethkingia anophelis from the malaria vector Anopheles gambiae.</title>
        <authorList>
            <person name="Kukutla P."/>
            <person name="Lindberg B.G."/>
            <person name="Pei D."/>
            <person name="Rayl M."/>
            <person name="Yu W."/>
            <person name="Steritz M."/>
            <person name="Faye I."/>
            <person name="Xu J."/>
        </authorList>
    </citation>
    <scope>NUCLEOTIDE SEQUENCE</scope>
</reference>
<evidence type="ECO:0000259" key="2">
    <source>
        <dbReference type="Pfam" id="PF18134"/>
    </source>
</evidence>
<dbReference type="Pfam" id="PF18144">
    <property type="entry name" value="SMODS"/>
    <property type="match status" value="1"/>
</dbReference>
<feature type="domain" description="Adenylyl/Guanylyl and SMODS C-terminal sensor" evidence="2">
    <location>
        <begin position="304"/>
        <end position="431"/>
    </location>
</feature>
<sequence>MNTSETFKDFLSNIKISDDKADTISYRYGRITKALNEKFRNTESKTANTLQVGSYGRYTGIKGISDLDMLYIMPALKWVDYNKSGGQSKLLQDTKDAISKTYSSSDIKIDRCVVTVNFADSHIDVQPVFEVEDQDYKYPDTYGDGCWKITKPRKEMDAMVEFSDNKNRNLRRLCKMARSWKNKHGVCMGGLLIDTLAYNFLKSTTYYNEKSFAYYDEMCRDFFKYLYDQPKDQTEYGALGSKQRVKVKKSFRRKAKKAYELAEEAIDATSDKTKHNKWRDVFGNDFPKYVNEEKEAVSLNSSYRNTEEFIESKYPVDIRYDLKIDCEVKQNGYRDGLLREFLLKKIKLMPNKSLRFYIEKIDVPAPYVIKWKVTNRGEQAIKRDCIRGQIIDLNSSEKTEMTSFKGSHFVECYIVKDNIVVARDLIDVPISE</sequence>
<gene>
    <name evidence="3" type="primary">ICEEaI(6)_PW2806_39267_37969</name>
</gene>
<dbReference type="AlphaFoldDB" id="A0A455ZCT5"/>
<reference evidence="3" key="1">
    <citation type="journal article" date="2014" name="Genome Biol. Evol.">
        <title>Comparative genomic analysis of malaria mosquito vector-associated novel pathogen Elizabethkingia anophelis.</title>
        <authorList>
            <person name="Teo J."/>
            <person name="Tan S.Y."/>
            <person name="Liu Y."/>
            <person name="Tay M."/>
            <person name="Ding Y."/>
            <person name="Li Y."/>
            <person name="Kjelleberg S."/>
            <person name="Givskov M."/>
            <person name="Lin R.T."/>
            <person name="Yang L."/>
        </authorList>
    </citation>
    <scope>NUCLEOTIDE SEQUENCE</scope>
</reference>
<dbReference type="InterPro" id="IPR006116">
    <property type="entry name" value="NT_2-5OAS_ClassI-CCAase"/>
</dbReference>
<dbReference type="InterPro" id="IPR040511">
    <property type="entry name" value="AGS_C"/>
</dbReference>
<reference evidence="3" key="3">
    <citation type="journal article" date="2016" name="Genome Announc.">
        <title>Complete Genome Sequences of Four Strains from the 2015-2016 Elizabethkingia anophelis Outbreak.</title>
        <authorList>
            <person name="Nicholson A.C."/>
            <person name="Whitney A.M."/>
            <person name="Emery B.D."/>
            <person name="Bell M.E."/>
            <person name="Gartin J.T."/>
            <person name="Humrighouse B.W."/>
            <person name="Loparev V.N."/>
            <person name="Batra D."/>
            <person name="Sheth M."/>
            <person name="Rowe L.A."/>
            <person name="Juieng P."/>
            <person name="Knipe K."/>
            <person name="Gulvik C."/>
            <person name="McQuiston J.R."/>
        </authorList>
    </citation>
    <scope>NUCLEOTIDE SEQUENCE</scope>
</reference>
<dbReference type="EMBL" id="BK010592">
    <property type="protein sequence ID" value="DAC74647.1"/>
    <property type="molecule type" value="Genomic_DNA"/>
</dbReference>
<reference evidence="3" key="8">
    <citation type="journal article" date="2018" name="J. ISSAAS">
        <title>In Silico Identification of Three Types of Integrative and Conjugative Elements (ICEs) in Elizabethkingia anophelis Strains Isolated from Around the World.</title>
        <authorList>
            <person name="Xu J."/>
            <person name="Pei D."/>
            <person name="Nicholson A."/>
            <person name="Lan Y."/>
            <person name="Xia Q."/>
        </authorList>
    </citation>
    <scope>NUCLEOTIDE SEQUENCE</scope>
</reference>